<protein>
    <submittedName>
        <fullName evidence="1">ORF67f</fullName>
    </submittedName>
</protein>
<evidence type="ECO:0000313" key="1">
    <source>
        <dbReference type="EMBL" id="AAO74134.1"/>
    </source>
</evidence>
<organism evidence="1">
    <name type="scientific">Pinus koraiensis</name>
    <name type="common">Korean pine</name>
    <dbReference type="NCBI Taxonomy" id="88728"/>
    <lineage>
        <taxon>Eukaryota</taxon>
        <taxon>Viridiplantae</taxon>
        <taxon>Streptophyta</taxon>
        <taxon>Embryophyta</taxon>
        <taxon>Tracheophyta</taxon>
        <taxon>Spermatophyta</taxon>
        <taxon>Pinopsida</taxon>
        <taxon>Pinidae</taxon>
        <taxon>Conifers I</taxon>
        <taxon>Pinales</taxon>
        <taxon>Pinaceae</taxon>
        <taxon>Pinus</taxon>
        <taxon>Pinus subgen. Strobus</taxon>
    </lineage>
</organism>
<dbReference type="EMBL" id="AY228468">
    <property type="protein sequence ID" value="AAO74134.1"/>
    <property type="molecule type" value="Genomic_DNA"/>
</dbReference>
<keyword evidence="1" id="KW-0150">Chloroplast</keyword>
<keyword evidence="1" id="KW-0934">Plastid</keyword>
<proteinExistence type="predicted"/>
<reference evidence="1" key="1">
    <citation type="submission" date="2007-04" db="EMBL/GenBank/DDBJ databases">
        <authorList>
            <person name="Noh E.W."/>
            <person name="Lee J.S."/>
            <person name="Choi Y.I."/>
            <person name="Han M.S."/>
            <person name="Yi Y.S."/>
            <person name="Han S.U."/>
        </authorList>
    </citation>
    <scope>NUCLEOTIDE SEQUENCE</scope>
</reference>
<dbReference type="GeneID" id="5048634"/>
<geneLocation type="chloroplast" evidence="1"/>
<name>Q85WT5_PINKO</name>
<dbReference type="RefSeq" id="NP_817274.1">
    <property type="nucleotide sequence ID" value="NC_004677.2"/>
</dbReference>
<accession>Q85WT5</accession>
<dbReference type="AlphaFoldDB" id="Q85WT5"/>
<sequence length="67" mass="8094">MDLFLRTFQYFEETVVSIFPFPDYWDPILILWRLCMHILCYEQGQVTFDLLLMVKSSSILNKMDLPK</sequence>